<dbReference type="Proteomes" id="UP000309138">
    <property type="component" value="Unassembled WGS sequence"/>
</dbReference>
<evidence type="ECO:0000256" key="11">
    <source>
        <dbReference type="ARBA" id="ARBA00023237"/>
    </source>
</evidence>
<evidence type="ECO:0000259" key="17">
    <source>
        <dbReference type="Pfam" id="PF07715"/>
    </source>
</evidence>
<dbReference type="CDD" id="cd01347">
    <property type="entry name" value="ligand_gated_channel"/>
    <property type="match status" value="1"/>
</dbReference>
<keyword evidence="10 12" id="KW-0472">Membrane</keyword>
<dbReference type="PANTHER" id="PTHR32552:SF81">
    <property type="entry name" value="TONB-DEPENDENT OUTER MEMBRANE RECEPTOR"/>
    <property type="match status" value="1"/>
</dbReference>
<dbReference type="Pfam" id="PF00593">
    <property type="entry name" value="TonB_dep_Rec_b-barrel"/>
    <property type="match status" value="1"/>
</dbReference>
<keyword evidence="5 12" id="KW-0812">Transmembrane</keyword>
<keyword evidence="2 12" id="KW-0813">Transport</keyword>
<feature type="domain" description="TonB-dependent receptor plug" evidence="17">
    <location>
        <begin position="68"/>
        <end position="180"/>
    </location>
</feature>
<dbReference type="InterPro" id="IPR000531">
    <property type="entry name" value="Beta-barrel_TonB"/>
</dbReference>
<feature type="signal peptide" evidence="15">
    <location>
        <begin position="1"/>
        <end position="23"/>
    </location>
</feature>
<feature type="short sequence motif" description="TonB C-terminal box" evidence="13">
    <location>
        <begin position="757"/>
        <end position="774"/>
    </location>
</feature>
<dbReference type="Pfam" id="PF07715">
    <property type="entry name" value="Plug"/>
    <property type="match status" value="1"/>
</dbReference>
<keyword evidence="19" id="KW-1185">Reference proteome</keyword>
<dbReference type="InterPro" id="IPR012910">
    <property type="entry name" value="Plug_dom"/>
</dbReference>
<accession>A0A4U1L7V5</accession>
<keyword evidence="8" id="KW-0406">Ion transport</keyword>
<gene>
    <name evidence="18" type="ORF">FBR43_01425</name>
</gene>
<evidence type="ECO:0000256" key="9">
    <source>
        <dbReference type="ARBA" id="ARBA00023077"/>
    </source>
</evidence>
<evidence type="ECO:0000313" key="18">
    <source>
        <dbReference type="EMBL" id="TKD53032.1"/>
    </source>
</evidence>
<evidence type="ECO:0000256" key="5">
    <source>
        <dbReference type="ARBA" id="ARBA00022692"/>
    </source>
</evidence>
<keyword evidence="6 15" id="KW-0732">Signal</keyword>
<keyword evidence="18" id="KW-0675">Receptor</keyword>
<dbReference type="OrthoDB" id="9760333at2"/>
<protein>
    <submittedName>
        <fullName evidence="18">TonB-dependent receptor</fullName>
    </submittedName>
</protein>
<dbReference type="RefSeq" id="WP_136941451.1">
    <property type="nucleotide sequence ID" value="NZ_SWKR01000001.1"/>
</dbReference>
<evidence type="ECO:0000256" key="2">
    <source>
        <dbReference type="ARBA" id="ARBA00022448"/>
    </source>
</evidence>
<dbReference type="Gene3D" id="2.40.170.20">
    <property type="entry name" value="TonB-dependent receptor, beta-barrel domain"/>
    <property type="match status" value="1"/>
</dbReference>
<dbReference type="InterPro" id="IPR010917">
    <property type="entry name" value="TonB_rcpt_CS"/>
</dbReference>
<evidence type="ECO:0000313" key="19">
    <source>
        <dbReference type="Proteomes" id="UP000309138"/>
    </source>
</evidence>
<dbReference type="SUPFAM" id="SSF56935">
    <property type="entry name" value="Porins"/>
    <property type="match status" value="1"/>
</dbReference>
<feature type="domain" description="TonB-dependent receptor-like beta-barrel" evidence="16">
    <location>
        <begin position="323"/>
        <end position="738"/>
    </location>
</feature>
<dbReference type="GO" id="GO:0006826">
    <property type="term" value="P:iron ion transport"/>
    <property type="evidence" value="ECO:0007669"/>
    <property type="project" value="UniProtKB-KW"/>
</dbReference>
<dbReference type="InterPro" id="IPR039426">
    <property type="entry name" value="TonB-dep_rcpt-like"/>
</dbReference>
<dbReference type="InterPro" id="IPR036942">
    <property type="entry name" value="Beta-barrel_TonB_sf"/>
</dbReference>
<organism evidence="18 19">
    <name type="scientific">Sphingomonas baiyangensis</name>
    <dbReference type="NCBI Taxonomy" id="2572576"/>
    <lineage>
        <taxon>Bacteria</taxon>
        <taxon>Pseudomonadati</taxon>
        <taxon>Pseudomonadota</taxon>
        <taxon>Alphaproteobacteria</taxon>
        <taxon>Sphingomonadales</taxon>
        <taxon>Sphingomonadaceae</taxon>
        <taxon>Sphingomonas</taxon>
    </lineage>
</organism>
<evidence type="ECO:0000256" key="4">
    <source>
        <dbReference type="ARBA" id="ARBA00022496"/>
    </source>
</evidence>
<keyword evidence="9 14" id="KW-0798">TonB box</keyword>
<comment type="subcellular location">
    <subcellularLocation>
        <location evidence="1 12">Cell outer membrane</location>
        <topology evidence="1 12">Multi-pass membrane protein</topology>
    </subcellularLocation>
</comment>
<reference evidence="18 19" key="1">
    <citation type="submission" date="2019-04" db="EMBL/GenBank/DDBJ databases">
        <authorList>
            <person name="Yang Y."/>
            <person name="Wei D."/>
        </authorList>
    </citation>
    <scope>NUCLEOTIDE SEQUENCE [LARGE SCALE GENOMIC DNA]</scope>
    <source>
        <strain evidence="18 19">L-1-4w-11</strain>
    </source>
</reference>
<keyword evidence="3 12" id="KW-1134">Transmembrane beta strand</keyword>
<keyword evidence="7" id="KW-0408">Iron</keyword>
<evidence type="ECO:0000256" key="15">
    <source>
        <dbReference type="SAM" id="SignalP"/>
    </source>
</evidence>
<dbReference type="PANTHER" id="PTHR32552">
    <property type="entry name" value="FERRICHROME IRON RECEPTOR-RELATED"/>
    <property type="match status" value="1"/>
</dbReference>
<evidence type="ECO:0000256" key="14">
    <source>
        <dbReference type="RuleBase" id="RU003357"/>
    </source>
</evidence>
<evidence type="ECO:0000256" key="3">
    <source>
        <dbReference type="ARBA" id="ARBA00022452"/>
    </source>
</evidence>
<evidence type="ECO:0000259" key="16">
    <source>
        <dbReference type="Pfam" id="PF00593"/>
    </source>
</evidence>
<dbReference type="PROSITE" id="PS01156">
    <property type="entry name" value="TONB_DEPENDENT_REC_2"/>
    <property type="match status" value="1"/>
</dbReference>
<evidence type="ECO:0000256" key="8">
    <source>
        <dbReference type="ARBA" id="ARBA00023065"/>
    </source>
</evidence>
<evidence type="ECO:0000256" key="13">
    <source>
        <dbReference type="PROSITE-ProRule" id="PRU10144"/>
    </source>
</evidence>
<evidence type="ECO:0000256" key="7">
    <source>
        <dbReference type="ARBA" id="ARBA00023004"/>
    </source>
</evidence>
<dbReference type="GO" id="GO:0009279">
    <property type="term" value="C:cell outer membrane"/>
    <property type="evidence" value="ECO:0007669"/>
    <property type="project" value="UniProtKB-SubCell"/>
</dbReference>
<comment type="similarity">
    <text evidence="12 14">Belongs to the TonB-dependent receptor family.</text>
</comment>
<keyword evidence="4" id="KW-0410">Iron transport</keyword>
<dbReference type="PROSITE" id="PS52016">
    <property type="entry name" value="TONB_DEPENDENT_REC_3"/>
    <property type="match status" value="1"/>
</dbReference>
<evidence type="ECO:0000256" key="12">
    <source>
        <dbReference type="PROSITE-ProRule" id="PRU01360"/>
    </source>
</evidence>
<sequence length="774" mass="84024">MRNNERKISARRLSLGVAFIALAATPLHAQAQETLDPVPDDTPAAADTQTGVADNDIVVTARRTAERLQDVPVAVTALGGDALDDRAVATLDEIARYAPNIRFDGAAQLSGGNYNATVFIRGVGSNDFAIFSDPGVGFYVDDVYYARSIGGVMDAIDIDSVQVLRGPQGTLFGKNTVGGAVLITTAQPELGEFSGKAEIFTGSYDRLDVRGAINLPIGDKAAIRISGATLNRDGYVRRLFDGGTMGNRNADMLRIKLRVQPTDTLTIDIGGDYTRARENSAPSDLLAVGNAPGITGIPFLRNYNQFVAPTRGIIAPNGQPTLNPSFITDSPFESWAGGPNRNDLDLWGVQGTIAWEIGGATLKSITAYRDMEAFFTRDGDNTPFTFRETQNDDRQWQFSQELQLAGRGLNDRLSYVIGAFYFREEAEDIARADLAIGLDPPLPPPFSPAVFPNNFTKNTSLAGYAQVGYDLTDQLTVEVGGRYSRETKNYRSLNIRQRDNFTFIDVTREATFEKFTPRFGINYKAARDVLLYASYSQGFKQGGFNGRPLVSAAEVTRYEPETLDSYEIGLKSQWLDRALTLNVAAFHSIYKDIQLTVNETPVNFVANAAAGEINGIELEIVARPASWFAFNAGVGYIDARYTEVGEGLGPTQILPITLNSGFVKAPEWTVTSGVEFRHDFDNGSEIVLRGDVSMYSEIFNDVANTPIVTEPGYVLANARLAYTLPGNAITLAAFVTNLTDALYKISGNASGAFGLAEAAYGRPREWGLSASFAF</sequence>
<keyword evidence="11 12" id="KW-0998">Cell outer membrane</keyword>
<feature type="chain" id="PRO_5020756943" evidence="15">
    <location>
        <begin position="24"/>
        <end position="774"/>
    </location>
</feature>
<evidence type="ECO:0000256" key="10">
    <source>
        <dbReference type="ARBA" id="ARBA00023136"/>
    </source>
</evidence>
<dbReference type="AlphaFoldDB" id="A0A4U1L7V5"/>
<evidence type="ECO:0000256" key="1">
    <source>
        <dbReference type="ARBA" id="ARBA00004571"/>
    </source>
</evidence>
<dbReference type="EMBL" id="SWKR01000001">
    <property type="protein sequence ID" value="TKD53032.1"/>
    <property type="molecule type" value="Genomic_DNA"/>
</dbReference>
<comment type="caution">
    <text evidence="18">The sequence shown here is derived from an EMBL/GenBank/DDBJ whole genome shotgun (WGS) entry which is preliminary data.</text>
</comment>
<evidence type="ECO:0000256" key="6">
    <source>
        <dbReference type="ARBA" id="ARBA00022729"/>
    </source>
</evidence>
<proteinExistence type="inferred from homology"/>
<name>A0A4U1L7V5_9SPHN</name>